<feature type="region of interest" description="Disordered" evidence="4">
    <location>
        <begin position="1"/>
        <end position="28"/>
    </location>
</feature>
<evidence type="ECO:0000313" key="7">
    <source>
        <dbReference type="Proteomes" id="UP001205740"/>
    </source>
</evidence>
<dbReference type="NCBIfam" id="NF000930">
    <property type="entry name" value="PRK00092.2-2"/>
    <property type="match status" value="1"/>
</dbReference>
<keyword evidence="1 3" id="KW-0963">Cytoplasm</keyword>
<dbReference type="PANTHER" id="PTHR33867:SF1">
    <property type="entry name" value="RIBOSOME MATURATION FACTOR RIMP"/>
    <property type="match status" value="1"/>
</dbReference>
<comment type="caution">
    <text evidence="6">The sequence shown here is derived from an EMBL/GenBank/DDBJ whole genome shotgun (WGS) entry which is preliminary data.</text>
</comment>
<evidence type="ECO:0000256" key="1">
    <source>
        <dbReference type="ARBA" id="ARBA00022490"/>
    </source>
</evidence>
<feature type="domain" description="Ribosome maturation factor RimP N-terminal" evidence="5">
    <location>
        <begin position="33"/>
        <end position="107"/>
    </location>
</feature>
<accession>A0ABT1GVJ4</accession>
<comment type="function">
    <text evidence="3">Required for maturation of 30S ribosomal subunits.</text>
</comment>
<keyword evidence="2 3" id="KW-0690">Ribosome biogenesis</keyword>
<comment type="similarity">
    <text evidence="3">Belongs to the RimP family.</text>
</comment>
<comment type="subcellular location">
    <subcellularLocation>
        <location evidence="3">Cytoplasm</location>
    </subcellularLocation>
</comment>
<evidence type="ECO:0000259" key="5">
    <source>
        <dbReference type="Pfam" id="PF02576"/>
    </source>
</evidence>
<dbReference type="Proteomes" id="UP001205740">
    <property type="component" value="Unassembled WGS sequence"/>
</dbReference>
<reference evidence="6 7" key="1">
    <citation type="submission" date="2022-06" db="EMBL/GenBank/DDBJ databases">
        <title>Genomic Encyclopedia of Archaeal and Bacterial Type Strains, Phase II (KMG-II): from individual species to whole genera.</title>
        <authorList>
            <person name="Goeker M."/>
        </authorList>
    </citation>
    <scope>NUCLEOTIDE SEQUENCE [LARGE SCALE GENOMIC DNA]</scope>
    <source>
        <strain evidence="6 7">DSM 45037</strain>
    </source>
</reference>
<dbReference type="HAMAP" id="MF_01077">
    <property type="entry name" value="RimP"/>
    <property type="match status" value="1"/>
</dbReference>
<evidence type="ECO:0000313" key="6">
    <source>
        <dbReference type="EMBL" id="MCP2158999.1"/>
    </source>
</evidence>
<sequence>MAGDGRTERDARSSSTARDPRTQGVGDAIATVVGPLVEAHGLDLERVEESGSGDSTVVRVVVDADAGTDLDDLAELSRELSTALDGADPDPLGDRRYTLEVTSPGVDRPLTAPRHWRRAQGRKVTATLRTASGPDERVAGRVGRLDEAAGTVDVVVPGRRGTWDVRSLPLADITAAVVGVDFSSPGPAELELCGIDGADARREGNR</sequence>
<evidence type="ECO:0000256" key="3">
    <source>
        <dbReference type="HAMAP-Rule" id="MF_01077"/>
    </source>
</evidence>
<keyword evidence="7" id="KW-1185">Reference proteome</keyword>
<proteinExistence type="inferred from homology"/>
<dbReference type="PANTHER" id="PTHR33867">
    <property type="entry name" value="RIBOSOME MATURATION FACTOR RIMP"/>
    <property type="match status" value="1"/>
</dbReference>
<organism evidence="6 7">
    <name type="scientific">Williamsia serinedens</name>
    <dbReference type="NCBI Taxonomy" id="391736"/>
    <lineage>
        <taxon>Bacteria</taxon>
        <taxon>Bacillati</taxon>
        <taxon>Actinomycetota</taxon>
        <taxon>Actinomycetes</taxon>
        <taxon>Mycobacteriales</taxon>
        <taxon>Nocardiaceae</taxon>
        <taxon>Williamsia</taxon>
    </lineage>
</organism>
<dbReference type="EMBL" id="JAMTCG010000001">
    <property type="protein sequence ID" value="MCP2158999.1"/>
    <property type="molecule type" value="Genomic_DNA"/>
</dbReference>
<evidence type="ECO:0000256" key="4">
    <source>
        <dbReference type="SAM" id="MobiDB-lite"/>
    </source>
</evidence>
<dbReference type="Gene3D" id="3.30.300.70">
    <property type="entry name" value="RimP-like superfamily, N-terminal"/>
    <property type="match status" value="1"/>
</dbReference>
<gene>
    <name evidence="3" type="primary">rimP</name>
    <name evidence="6" type="ORF">LX12_000163</name>
</gene>
<dbReference type="RefSeq" id="WP_253652618.1">
    <property type="nucleotide sequence ID" value="NZ_JAMTCG010000001.1"/>
</dbReference>
<dbReference type="SUPFAM" id="SSF75420">
    <property type="entry name" value="YhbC-like, N-terminal domain"/>
    <property type="match status" value="1"/>
</dbReference>
<name>A0ABT1GVJ4_9NOCA</name>
<dbReference type="InterPro" id="IPR003728">
    <property type="entry name" value="Ribosome_maturation_RimP"/>
</dbReference>
<dbReference type="Pfam" id="PF02576">
    <property type="entry name" value="RimP_N"/>
    <property type="match status" value="1"/>
</dbReference>
<evidence type="ECO:0000256" key="2">
    <source>
        <dbReference type="ARBA" id="ARBA00022517"/>
    </source>
</evidence>
<dbReference type="InterPro" id="IPR035956">
    <property type="entry name" value="RimP_N_sf"/>
</dbReference>
<protein>
    <recommendedName>
        <fullName evidence="3">Ribosome maturation factor RimP</fullName>
    </recommendedName>
</protein>
<feature type="compositionally biased region" description="Basic and acidic residues" evidence="4">
    <location>
        <begin position="1"/>
        <end position="12"/>
    </location>
</feature>
<dbReference type="InterPro" id="IPR028989">
    <property type="entry name" value="RimP_N"/>
</dbReference>